<comment type="caution">
    <text evidence="2">The sequence shown here is derived from an EMBL/GenBank/DDBJ whole genome shotgun (WGS) entry which is preliminary data.</text>
</comment>
<dbReference type="Pfam" id="PF11958">
    <property type="entry name" value="DUF3472"/>
    <property type="match status" value="1"/>
</dbReference>
<accession>A0ABU7H0Q5</accession>
<gene>
    <name evidence="2" type="ORF">VRU49_04470</name>
</gene>
<feature type="domain" description="DUF5077" evidence="1">
    <location>
        <begin position="25"/>
        <end position="141"/>
    </location>
</feature>
<organism evidence="2 3">
    <name type="scientific">Pedobacter flavus</name>
    <dbReference type="NCBI Taxonomy" id="3113906"/>
    <lineage>
        <taxon>Bacteria</taxon>
        <taxon>Pseudomonadati</taxon>
        <taxon>Bacteroidota</taxon>
        <taxon>Sphingobacteriia</taxon>
        <taxon>Sphingobacteriales</taxon>
        <taxon>Sphingobacteriaceae</taxon>
        <taxon>Pedobacter</taxon>
    </lineage>
</organism>
<evidence type="ECO:0000313" key="3">
    <source>
        <dbReference type="Proteomes" id="UP001337681"/>
    </source>
</evidence>
<reference evidence="2 3" key="1">
    <citation type="submission" date="2024-01" db="EMBL/GenBank/DDBJ databases">
        <title>Pedobacter sp. nov., isolated from oil-contaminated soil.</title>
        <authorList>
            <person name="Le N.T.T."/>
        </authorList>
    </citation>
    <scope>NUCLEOTIDE SEQUENCE [LARGE SCALE GENOMIC DNA]</scope>
    <source>
        <strain evidence="2 3">VNH31</strain>
    </source>
</reference>
<dbReference type="InterPro" id="IPR031712">
    <property type="entry name" value="DUF5077"/>
</dbReference>
<protein>
    <submittedName>
        <fullName evidence="2">DUF3472 domain-containing protein</fullName>
    </submittedName>
</protein>
<sequence length="421" mass="47591">MKKIGLFIIVSLVSIVVNAQSIVFPLGGNAFSNLKDSKTITKSGIQNWIKQEEFFNLYIRTTTKGLLSIDFSNFPVKDEAVLSFKINGVVKTIELKKGGTMPKVLTWGNLDTGYLKIELHGIKKFGNQFPAIEHLNLSGSALNGHPAFVKNNEGNMFYWGRRGPSVHLTYPLPNNFNATYFYNEITVPVGEDVIGSYYMANGFAEGYFGIQVNSETERRILFSVWSPFNTDDPKSIPEDQKIKMLKKGKDVYTGEFGNEGSGGQSFLKYNWKAGNTYKFLLKGETGVDSTTTYTAWFFPPELGEWQLIASFKRPKTSTYLKRFHSFLENFIPETGNIRRKVEFNNQWVADAKGNWVELTQARFSMDNTARSKFRMDYAGGKSGEGYYLENCGFFNEYTNAGSVFSRIPSNKQPLINLKSLE</sequence>
<dbReference type="RefSeq" id="WP_330145585.1">
    <property type="nucleotide sequence ID" value="NZ_JAZDQU010000001.1"/>
</dbReference>
<evidence type="ECO:0000259" key="1">
    <source>
        <dbReference type="Pfam" id="PF16871"/>
    </source>
</evidence>
<dbReference type="InterPro" id="IPR021862">
    <property type="entry name" value="DUF3472"/>
</dbReference>
<dbReference type="Pfam" id="PF16871">
    <property type="entry name" value="DUF5077"/>
    <property type="match status" value="1"/>
</dbReference>
<evidence type="ECO:0000313" key="2">
    <source>
        <dbReference type="EMBL" id="MEE1884672.1"/>
    </source>
</evidence>
<dbReference type="Proteomes" id="UP001337681">
    <property type="component" value="Unassembled WGS sequence"/>
</dbReference>
<keyword evidence="3" id="KW-1185">Reference proteome</keyword>
<dbReference type="EMBL" id="JAZDQU010000001">
    <property type="protein sequence ID" value="MEE1884672.1"/>
    <property type="molecule type" value="Genomic_DNA"/>
</dbReference>
<proteinExistence type="predicted"/>
<name>A0ABU7H0Q5_9SPHI</name>